<dbReference type="InterPro" id="IPR023214">
    <property type="entry name" value="HAD_sf"/>
</dbReference>
<dbReference type="SUPFAM" id="SSF56784">
    <property type="entry name" value="HAD-like"/>
    <property type="match status" value="1"/>
</dbReference>
<dbReference type="EMBL" id="JAACFV010000048">
    <property type="protein sequence ID" value="KAF7508866.1"/>
    <property type="molecule type" value="Genomic_DNA"/>
</dbReference>
<dbReference type="NCBIfam" id="TIGR01460">
    <property type="entry name" value="HAD-SF-IIA"/>
    <property type="match status" value="1"/>
</dbReference>
<proteinExistence type="predicted"/>
<dbReference type="InterPro" id="IPR050324">
    <property type="entry name" value="CDP-alcohol_PTase-I"/>
</dbReference>
<dbReference type="InterPro" id="IPR006357">
    <property type="entry name" value="HAD-SF_hydro_IIA"/>
</dbReference>
<dbReference type="Pfam" id="PF13242">
    <property type="entry name" value="Hydrolase_like"/>
    <property type="match status" value="1"/>
</dbReference>
<organism evidence="1 2">
    <name type="scientific">Endocarpon pusillum</name>
    <dbReference type="NCBI Taxonomy" id="364733"/>
    <lineage>
        <taxon>Eukaryota</taxon>
        <taxon>Fungi</taxon>
        <taxon>Dikarya</taxon>
        <taxon>Ascomycota</taxon>
        <taxon>Pezizomycotina</taxon>
        <taxon>Eurotiomycetes</taxon>
        <taxon>Chaetothyriomycetidae</taxon>
        <taxon>Verrucariales</taxon>
        <taxon>Verrucariaceae</taxon>
        <taxon>Endocarpon</taxon>
    </lineage>
</organism>
<name>A0A8H7AKV4_9EURO</name>
<dbReference type="AlphaFoldDB" id="A0A8H7AKV4"/>
<evidence type="ECO:0000313" key="2">
    <source>
        <dbReference type="Proteomes" id="UP000606974"/>
    </source>
</evidence>
<dbReference type="Proteomes" id="UP000606974">
    <property type="component" value="Unassembled WGS sequence"/>
</dbReference>
<dbReference type="InterPro" id="IPR006353">
    <property type="entry name" value="HAD-SF_hydro_IIA_CECR5"/>
</dbReference>
<dbReference type="Gene3D" id="3.40.50.1000">
    <property type="entry name" value="HAD superfamily/HAD-like"/>
    <property type="match status" value="2"/>
</dbReference>
<evidence type="ECO:0008006" key="3">
    <source>
        <dbReference type="Google" id="ProtNLM"/>
    </source>
</evidence>
<protein>
    <recommendedName>
        <fullName evidence="3">HAD-superfamily subfamily IIA hydrolase</fullName>
    </recommendedName>
</protein>
<dbReference type="PANTHER" id="PTHR14269:SF57">
    <property type="entry name" value="SUPERFAMILY HYDROLASE, PUTATIVE (AFU_ORTHOLOGUE AFUA_2G02580)-RELATED"/>
    <property type="match status" value="1"/>
</dbReference>
<gene>
    <name evidence="1" type="ORF">GJ744_008575</name>
</gene>
<sequence length="433" mass="48373">MLARRARLFSYARRHPYHIPCLEAASREANWWKPSRKLSGSTPAAKKDPPDFAFAFDIDGVLLRSATPIPGASQSLAYLQQHQIPFILLTNGGGKHESQRVSDLSRSLSLTTPLTTQNFIQSHTPYADFLHKSSSGAGLSAHSTILVIGGSGNQCRSVAESYGFKSVITPADIVTSYPEIWPFSSVFDSYYSSFARPLPKPIKPTSPSSSLKIDAVLVFHDPRDWALDTQLVLDLLLSDSGILGTVSSRNGDKDLPNNGYQQHDQPPLYFSNPDLLWAAGWHLPRLGQGSFIHSLEGIWRRLTQGAELRRTVIGKPSALTYEFAEKRLDSYRRDLICQITGTEMAPHGTIRDLKKVYMVGDNPESDIMGANNYKSQRGTEWVSVLVKTGVFREGENRYDFGKRPELKPRIIVEDVRAAVDWALRKEEWDGRVE</sequence>
<keyword evidence="2" id="KW-1185">Reference proteome</keyword>
<evidence type="ECO:0000313" key="1">
    <source>
        <dbReference type="EMBL" id="KAF7508866.1"/>
    </source>
</evidence>
<reference evidence="1" key="1">
    <citation type="submission" date="2020-02" db="EMBL/GenBank/DDBJ databases">
        <authorList>
            <person name="Palmer J.M."/>
        </authorList>
    </citation>
    <scope>NUCLEOTIDE SEQUENCE</scope>
    <source>
        <strain evidence="1">EPUS1.4</strain>
        <tissue evidence="1">Thallus</tissue>
    </source>
</reference>
<dbReference type="InterPro" id="IPR036412">
    <property type="entry name" value="HAD-like_sf"/>
</dbReference>
<comment type="caution">
    <text evidence="1">The sequence shown here is derived from an EMBL/GenBank/DDBJ whole genome shotgun (WGS) entry which is preliminary data.</text>
</comment>
<dbReference type="PANTHER" id="PTHR14269">
    <property type="entry name" value="CDP-DIACYLGLYCEROL--GLYCEROL-3-PHOSPHATE 3-PHOSPHATIDYLTRANSFERASE-RELATED"/>
    <property type="match status" value="1"/>
</dbReference>
<dbReference type="Pfam" id="PF13344">
    <property type="entry name" value="Hydrolase_6"/>
    <property type="match status" value="1"/>
</dbReference>
<dbReference type="GO" id="GO:0005739">
    <property type="term" value="C:mitochondrion"/>
    <property type="evidence" value="ECO:0007669"/>
    <property type="project" value="TreeGrafter"/>
</dbReference>
<dbReference type="GO" id="GO:0046474">
    <property type="term" value="P:glycerophospholipid biosynthetic process"/>
    <property type="evidence" value="ECO:0007669"/>
    <property type="project" value="TreeGrafter"/>
</dbReference>
<dbReference type="NCBIfam" id="TIGR01456">
    <property type="entry name" value="CECR5"/>
    <property type="match status" value="1"/>
</dbReference>
<accession>A0A8H7AKV4</accession>
<dbReference type="OrthoDB" id="10251048at2759"/>
<dbReference type="FunFam" id="3.40.50.1000:FF:000069">
    <property type="entry name" value="HAD-superfamily subfamily IIA hydrolase"/>
    <property type="match status" value="1"/>
</dbReference>